<dbReference type="STRING" id="180163.SAMN02745174_02150"/>
<evidence type="ECO:0000256" key="1">
    <source>
        <dbReference type="ARBA" id="ARBA00009451"/>
    </source>
</evidence>
<dbReference type="EMBL" id="FUWX01000018">
    <property type="protein sequence ID" value="SJZ98131.1"/>
    <property type="molecule type" value="Genomic_DNA"/>
</dbReference>
<dbReference type="GO" id="GO:0006412">
    <property type="term" value="P:translation"/>
    <property type="evidence" value="ECO:0007669"/>
    <property type="project" value="UniProtKB-UniRule"/>
</dbReference>
<keyword evidence="12" id="KW-1185">Reference proteome</keyword>
<accession>A0A1T4Q3P5</accession>
<evidence type="ECO:0000256" key="4">
    <source>
        <dbReference type="ARBA" id="ARBA00022980"/>
    </source>
</evidence>
<dbReference type="PANTHER" id="PTHR13501:SF8">
    <property type="entry name" value="LARGE RIBOSOMAL SUBUNIT PROTEIN UL22M"/>
    <property type="match status" value="1"/>
</dbReference>
<dbReference type="PANTHER" id="PTHR13501">
    <property type="entry name" value="CHLOROPLAST 50S RIBOSOMAL PROTEIN L22-RELATED"/>
    <property type="match status" value="1"/>
</dbReference>
<dbReference type="Gene3D" id="3.90.470.10">
    <property type="entry name" value="Ribosomal protein L22/L17"/>
    <property type="match status" value="1"/>
</dbReference>
<dbReference type="PROSITE" id="PS00464">
    <property type="entry name" value="RIBOSOMAL_L22"/>
    <property type="match status" value="1"/>
</dbReference>
<comment type="subunit">
    <text evidence="7 9">Part of the 50S ribosomal subunit.</text>
</comment>
<dbReference type="CDD" id="cd00336">
    <property type="entry name" value="Ribosomal_L22"/>
    <property type="match status" value="1"/>
</dbReference>
<evidence type="ECO:0000313" key="12">
    <source>
        <dbReference type="Proteomes" id="UP000191153"/>
    </source>
</evidence>
<keyword evidence="3 7" id="KW-0694">RNA-binding</keyword>
<dbReference type="SUPFAM" id="SSF54843">
    <property type="entry name" value="Ribosomal protein L22"/>
    <property type="match status" value="1"/>
</dbReference>
<sequence length="116" mass="12827">MKEVGLVEARAITRFVRLSPRKARLVADLVRGKSALEALDVLEFTNKKAARFIKKTLASAIANATNNFKMDEEKLVVSTIMINDGPALKRIMPRAMGRADIIRKPTAHIIVAVSEK</sequence>
<dbReference type="HAMAP" id="MF_01331_B">
    <property type="entry name" value="Ribosomal_uL22_B"/>
    <property type="match status" value="1"/>
</dbReference>
<keyword evidence="2 7" id="KW-0699">rRNA-binding</keyword>
<dbReference type="AlphaFoldDB" id="A0A1T4Q3P5"/>
<evidence type="ECO:0000256" key="2">
    <source>
        <dbReference type="ARBA" id="ARBA00022730"/>
    </source>
</evidence>
<dbReference type="Proteomes" id="UP000191153">
    <property type="component" value="Unassembled WGS sequence"/>
</dbReference>
<evidence type="ECO:0000256" key="3">
    <source>
        <dbReference type="ARBA" id="ARBA00022884"/>
    </source>
</evidence>
<protein>
    <recommendedName>
        <fullName evidence="6 7">Large ribosomal subunit protein uL22</fullName>
    </recommendedName>
</protein>
<dbReference type="FunFam" id="3.90.470.10:FF:000001">
    <property type="entry name" value="50S ribosomal protein L22"/>
    <property type="match status" value="1"/>
</dbReference>
<evidence type="ECO:0000256" key="5">
    <source>
        <dbReference type="ARBA" id="ARBA00023274"/>
    </source>
</evidence>
<keyword evidence="5 7" id="KW-0687">Ribonucleoprotein</keyword>
<dbReference type="InterPro" id="IPR018260">
    <property type="entry name" value="Ribosomal_uL22_CS"/>
</dbReference>
<dbReference type="GO" id="GO:0003735">
    <property type="term" value="F:structural constituent of ribosome"/>
    <property type="evidence" value="ECO:0007669"/>
    <property type="project" value="InterPro"/>
</dbReference>
<name>A0A1T4Q3P5_9FUSO</name>
<comment type="similarity">
    <text evidence="1 7 8">Belongs to the universal ribosomal protein uL22 family.</text>
</comment>
<gene>
    <name evidence="7" type="primary">rplV</name>
    <name evidence="11" type="ORF">SAMN02745174_02150</name>
</gene>
<organism evidence="11 12">
    <name type="scientific">Cetobacterium ceti</name>
    <dbReference type="NCBI Taxonomy" id="180163"/>
    <lineage>
        <taxon>Bacteria</taxon>
        <taxon>Fusobacteriati</taxon>
        <taxon>Fusobacteriota</taxon>
        <taxon>Fusobacteriia</taxon>
        <taxon>Fusobacteriales</taxon>
        <taxon>Fusobacteriaceae</taxon>
        <taxon>Cetobacterium</taxon>
    </lineage>
</organism>
<evidence type="ECO:0000256" key="9">
    <source>
        <dbReference type="RuleBase" id="RU004006"/>
    </source>
</evidence>
<evidence type="ECO:0000313" key="11">
    <source>
        <dbReference type="EMBL" id="SJZ98131.1"/>
    </source>
</evidence>
<dbReference type="GO" id="GO:0019843">
    <property type="term" value="F:rRNA binding"/>
    <property type="evidence" value="ECO:0007669"/>
    <property type="project" value="UniProtKB-UniRule"/>
</dbReference>
<keyword evidence="4 7" id="KW-0689">Ribosomal protein</keyword>
<dbReference type="InterPro" id="IPR036394">
    <property type="entry name" value="Ribosomal_uL22_sf"/>
</dbReference>
<comment type="function">
    <text evidence="7 10">This protein binds specifically to 23S rRNA; its binding is stimulated by other ribosomal proteins, e.g., L4, L17, and L20. It is important during the early stages of 50S assembly. It makes multiple contacts with different domains of the 23S rRNA in the assembled 50S subunit and ribosome.</text>
</comment>
<evidence type="ECO:0000256" key="7">
    <source>
        <dbReference type="HAMAP-Rule" id="MF_01331"/>
    </source>
</evidence>
<dbReference type="InterPro" id="IPR047867">
    <property type="entry name" value="Ribosomal_uL22_bac/org-type"/>
</dbReference>
<dbReference type="InterPro" id="IPR005727">
    <property type="entry name" value="Ribosomal_uL22_bac/chlpt-type"/>
</dbReference>
<evidence type="ECO:0000256" key="6">
    <source>
        <dbReference type="ARBA" id="ARBA00035207"/>
    </source>
</evidence>
<evidence type="ECO:0000256" key="8">
    <source>
        <dbReference type="RuleBase" id="RU004005"/>
    </source>
</evidence>
<comment type="function">
    <text evidence="7">The globular domain of the protein is located near the polypeptide exit tunnel on the outside of the subunit, while an extended beta-hairpin is found that lines the wall of the exit tunnel in the center of the 70S ribosome.</text>
</comment>
<proteinExistence type="inferred from homology"/>
<dbReference type="GO" id="GO:0022625">
    <property type="term" value="C:cytosolic large ribosomal subunit"/>
    <property type="evidence" value="ECO:0007669"/>
    <property type="project" value="TreeGrafter"/>
</dbReference>
<dbReference type="InterPro" id="IPR001063">
    <property type="entry name" value="Ribosomal_uL22"/>
</dbReference>
<reference evidence="11 12" key="1">
    <citation type="submission" date="2017-02" db="EMBL/GenBank/DDBJ databases">
        <authorList>
            <person name="Peterson S.W."/>
        </authorList>
    </citation>
    <scope>NUCLEOTIDE SEQUENCE [LARGE SCALE GENOMIC DNA]</scope>
    <source>
        <strain evidence="11 12">ATCC 700028</strain>
    </source>
</reference>
<evidence type="ECO:0000256" key="10">
    <source>
        <dbReference type="RuleBase" id="RU004008"/>
    </source>
</evidence>
<dbReference type="NCBIfam" id="TIGR01044">
    <property type="entry name" value="rplV_bact"/>
    <property type="match status" value="1"/>
</dbReference>
<dbReference type="Pfam" id="PF00237">
    <property type="entry name" value="Ribosomal_L22"/>
    <property type="match status" value="1"/>
</dbReference>